<sequence length="546" mass="63451">MNYFSRFLEMEKSSMVMGKYFNNNPIWFVLLSPFLLCFILLLLNLSVFDPGKDGVTTLVHDFAFPNPPDQKPIRDFLGNQATPNLTARTKSNDHSVQTNQGKINNTTQKGISAEINQFDSCLGRYIYVHDLPSQFNKDLLKNCRSLMKWFDMCEYLSNKGFGKRIEDNNSKRVLMKKGWFSTNQFSLEIIFHNRINMYKCLTNDSSMASAIYVPFYAGLEVGQHLWDLNISKRDSSARKLVHWLSKKAEWNTMWGRDHFLIGGRIGWDFRRQTEEETDWGSKLMFLPESNNMTLLSIESSSWNNDIAIPYPTYFHPSKESEVLVWQERMRKRNRRYLFSFAGAPRPNSDDSIRDNLIKQCKSSSKHCKFMRCDVSNQCEEPAKVIGLFQNSIFCLQPTGDSYTRRSTFDSILAGCIPVFFHPGSAYVQYLWHLPKNYSKYSVFISQTNIKENRVIISERLLGISKNEVRAMREEVIKLIPRIIYGNWRSDMERKLEDAFDIAVKGLLERVEKVRKKIKEGKDPSEGFAEESSRKFDLLAFEGVVNP</sequence>
<dbReference type="PANTHER" id="PTHR11062:SF204">
    <property type="entry name" value="XYLOGLUCAN GALACTOSYLTRANSFERASE GT15-RELATED"/>
    <property type="match status" value="1"/>
</dbReference>
<accession>A0ABM3IPK3</accession>
<evidence type="ECO:0000256" key="1">
    <source>
        <dbReference type="ARBA" id="ARBA00004323"/>
    </source>
</evidence>
<name>A0ABM3IPK3_ZIZJJ</name>
<dbReference type="Proteomes" id="UP001652623">
    <property type="component" value="Chromosome 3"/>
</dbReference>
<reference evidence="8" key="1">
    <citation type="submission" date="2025-08" db="UniProtKB">
        <authorList>
            <consortium name="RefSeq"/>
        </authorList>
    </citation>
    <scope>IDENTIFICATION</scope>
    <source>
        <tissue evidence="8">Seedling</tissue>
    </source>
</reference>
<evidence type="ECO:0000256" key="5">
    <source>
        <dbReference type="ARBA" id="ARBA00023034"/>
    </source>
</evidence>
<evidence type="ECO:0000256" key="3">
    <source>
        <dbReference type="ARBA" id="ARBA00022676"/>
    </source>
</evidence>
<comment type="similarity">
    <text evidence="2">Belongs to the glycosyltransferase 47 family.</text>
</comment>
<dbReference type="GO" id="GO:0016757">
    <property type="term" value="F:glycosyltransferase activity"/>
    <property type="evidence" value="ECO:0007669"/>
    <property type="project" value="UniProtKB-KW"/>
</dbReference>
<keyword evidence="7" id="KW-1185">Reference proteome</keyword>
<evidence type="ECO:0000259" key="6">
    <source>
        <dbReference type="Pfam" id="PF03016"/>
    </source>
</evidence>
<proteinExistence type="inferred from homology"/>
<keyword evidence="3 8" id="KW-0328">Glycosyltransferase</keyword>
<dbReference type="RefSeq" id="XP_048332752.2">
    <property type="nucleotide sequence ID" value="XM_048476795.2"/>
</dbReference>
<evidence type="ECO:0000313" key="7">
    <source>
        <dbReference type="Proteomes" id="UP001652623"/>
    </source>
</evidence>
<keyword evidence="4" id="KW-0812">Transmembrane</keyword>
<dbReference type="PANTHER" id="PTHR11062">
    <property type="entry name" value="EXOSTOSIN HEPARAN SULFATE GLYCOSYLTRANSFERASE -RELATED"/>
    <property type="match status" value="1"/>
</dbReference>
<keyword evidence="3 8" id="KW-0808">Transferase</keyword>
<evidence type="ECO:0000256" key="2">
    <source>
        <dbReference type="ARBA" id="ARBA00010271"/>
    </source>
</evidence>
<gene>
    <name evidence="8" type="primary">LOC125423175</name>
</gene>
<comment type="subcellular location">
    <subcellularLocation>
        <location evidence="1">Golgi apparatus membrane</location>
        <topology evidence="1">Single-pass type II membrane protein</topology>
    </subcellularLocation>
</comment>
<evidence type="ECO:0000313" key="8">
    <source>
        <dbReference type="RefSeq" id="XP_048332752.2"/>
    </source>
</evidence>
<evidence type="ECO:0000256" key="4">
    <source>
        <dbReference type="ARBA" id="ARBA00022968"/>
    </source>
</evidence>
<keyword evidence="4" id="KW-0735">Signal-anchor</keyword>
<dbReference type="InterPro" id="IPR040911">
    <property type="entry name" value="Exostosin_GT47"/>
</dbReference>
<dbReference type="GeneID" id="125423175"/>
<dbReference type="Pfam" id="PF03016">
    <property type="entry name" value="Exostosin_GT47"/>
    <property type="match status" value="1"/>
</dbReference>
<protein>
    <submittedName>
        <fullName evidence="8">Probable xyloglucan galactosyltransferase GT14</fullName>
    </submittedName>
</protein>
<organism evidence="7 8">
    <name type="scientific">Ziziphus jujuba</name>
    <name type="common">Chinese jujube</name>
    <name type="synonym">Ziziphus sativa</name>
    <dbReference type="NCBI Taxonomy" id="326968"/>
    <lineage>
        <taxon>Eukaryota</taxon>
        <taxon>Viridiplantae</taxon>
        <taxon>Streptophyta</taxon>
        <taxon>Embryophyta</taxon>
        <taxon>Tracheophyta</taxon>
        <taxon>Spermatophyta</taxon>
        <taxon>Magnoliopsida</taxon>
        <taxon>eudicotyledons</taxon>
        <taxon>Gunneridae</taxon>
        <taxon>Pentapetalae</taxon>
        <taxon>rosids</taxon>
        <taxon>fabids</taxon>
        <taxon>Rosales</taxon>
        <taxon>Rhamnaceae</taxon>
        <taxon>Paliureae</taxon>
        <taxon>Ziziphus</taxon>
    </lineage>
</organism>
<dbReference type="InterPro" id="IPR004263">
    <property type="entry name" value="Exostosin"/>
</dbReference>
<feature type="domain" description="Exostosin GT47" evidence="6">
    <location>
        <begin position="121"/>
        <end position="456"/>
    </location>
</feature>
<keyword evidence="5" id="KW-0333">Golgi apparatus</keyword>